<dbReference type="EMBL" id="BBML01000008">
    <property type="protein sequence ID" value="GAK97899.1"/>
    <property type="molecule type" value="Genomic_DNA"/>
</dbReference>
<evidence type="ECO:0000313" key="1">
    <source>
        <dbReference type="EMBL" id="GAK97899.1"/>
    </source>
</evidence>
<evidence type="ECO:0000313" key="2">
    <source>
        <dbReference type="Proteomes" id="UP000029221"/>
    </source>
</evidence>
<comment type="caution">
    <text evidence="1">The sequence shown here is derived from an EMBL/GenBank/DDBJ whole genome shotgun (WGS) entry which is preliminary data.</text>
</comment>
<sequence length="171" mass="20457">MNSYPEFPEQVKSAFLSFGRKHDFDLKEINYNWRVIFQNNTWKITFVCEFGVVDVTVTNLLDKTEIPLSSLMEFWFSDSEYYKDYGKHIYGDEKNINWIIKVLDHHFIEFKIQYLDKIKEYVEFQNLESKLITYINTNGSELLRGKFNNNSSDWKALAINEMDKKLMATMK</sequence>
<accession>A0A090Q470</accession>
<dbReference type="Proteomes" id="UP000029221">
    <property type="component" value="Unassembled WGS sequence"/>
</dbReference>
<dbReference type="RefSeq" id="WP_042279805.1">
    <property type="nucleotide sequence ID" value="NZ_BBML01000008.1"/>
</dbReference>
<keyword evidence="2" id="KW-1185">Reference proteome</keyword>
<name>A0A090Q470_9FLAO</name>
<proteinExistence type="predicted"/>
<organism evidence="1 2">
    <name type="scientific">Nonlabens tegetincola</name>
    <dbReference type="NCBI Taxonomy" id="323273"/>
    <lineage>
        <taxon>Bacteria</taxon>
        <taxon>Pseudomonadati</taxon>
        <taxon>Bacteroidota</taxon>
        <taxon>Flavobacteriia</taxon>
        <taxon>Flavobacteriales</taxon>
        <taxon>Flavobacteriaceae</taxon>
        <taxon>Nonlabens</taxon>
    </lineage>
</organism>
<reference evidence="1" key="1">
    <citation type="journal article" date="2014" name="Genome Announc.">
        <title>Draft Genome Sequences of Marine Flavobacterium Nonlabens Strains NR17, NR24, NR27, NR32, NR33, and Ara13.</title>
        <authorList>
            <person name="Nakanishi M."/>
            <person name="Meirelles P."/>
            <person name="Suzuki R."/>
            <person name="Takatani N."/>
            <person name="Mino S."/>
            <person name="Suda W."/>
            <person name="Oshima K."/>
            <person name="Hattori M."/>
            <person name="Ohkuma M."/>
            <person name="Hosokawa M."/>
            <person name="Miyashita K."/>
            <person name="Thompson F.L."/>
            <person name="Niwa A."/>
            <person name="Sawabe T."/>
            <person name="Sawabe T."/>
        </authorList>
    </citation>
    <scope>NUCLEOTIDE SEQUENCE [LARGE SCALE GENOMIC DNA]</scope>
    <source>
        <strain evidence="1">JCM 19294</strain>
    </source>
</reference>
<gene>
    <name evidence="1" type="ORF">JCM19294_1521</name>
</gene>
<protein>
    <recommendedName>
        <fullName evidence="3">DUF4304 domain-containing protein</fullName>
    </recommendedName>
</protein>
<dbReference type="AlphaFoldDB" id="A0A090Q470"/>
<evidence type="ECO:0008006" key="3">
    <source>
        <dbReference type="Google" id="ProtNLM"/>
    </source>
</evidence>